<feature type="region of interest" description="Disordered" evidence="1">
    <location>
        <begin position="1"/>
        <end position="31"/>
    </location>
</feature>
<organism evidence="2 3">
    <name type="scientific">Planctomyces bekefii</name>
    <dbReference type="NCBI Taxonomy" id="1653850"/>
    <lineage>
        <taxon>Bacteria</taxon>
        <taxon>Pseudomonadati</taxon>
        <taxon>Planctomycetota</taxon>
        <taxon>Planctomycetia</taxon>
        <taxon>Planctomycetales</taxon>
        <taxon>Planctomycetaceae</taxon>
        <taxon>Planctomyces</taxon>
    </lineage>
</organism>
<evidence type="ECO:0000256" key="1">
    <source>
        <dbReference type="SAM" id="MobiDB-lite"/>
    </source>
</evidence>
<keyword evidence="3" id="KW-1185">Reference proteome</keyword>
<dbReference type="AlphaFoldDB" id="A0A5C6M4N9"/>
<dbReference type="Proteomes" id="UP000321083">
    <property type="component" value="Unassembled WGS sequence"/>
</dbReference>
<feature type="compositionally biased region" description="Basic residues" evidence="1">
    <location>
        <begin position="1"/>
        <end position="10"/>
    </location>
</feature>
<protein>
    <recommendedName>
        <fullName evidence="4">Zinc ribbon domain-containing protein</fullName>
    </recommendedName>
</protein>
<evidence type="ECO:0008006" key="4">
    <source>
        <dbReference type="Google" id="ProtNLM"/>
    </source>
</evidence>
<name>A0A5C6M4N9_9PLAN</name>
<comment type="caution">
    <text evidence="2">The sequence shown here is derived from an EMBL/GenBank/DDBJ whole genome shotgun (WGS) entry which is preliminary data.</text>
</comment>
<proteinExistence type="predicted"/>
<evidence type="ECO:0000313" key="2">
    <source>
        <dbReference type="EMBL" id="TWW09696.1"/>
    </source>
</evidence>
<reference evidence="2 3" key="2">
    <citation type="submission" date="2019-08" db="EMBL/GenBank/DDBJ databases">
        <authorList>
            <person name="Henke P."/>
        </authorList>
    </citation>
    <scope>NUCLEOTIDE SEQUENCE [LARGE SCALE GENOMIC DNA]</scope>
    <source>
        <strain evidence="2">Phe10_nw2017</strain>
    </source>
</reference>
<gene>
    <name evidence="2" type="ORF">E3A20_11760</name>
</gene>
<accession>A0A5C6M4N9</accession>
<dbReference type="EMBL" id="SRHE01000202">
    <property type="protein sequence ID" value="TWW09696.1"/>
    <property type="molecule type" value="Genomic_DNA"/>
</dbReference>
<sequence length="104" mass="11901">MPRRRLRRPGLCRPKGGPPGKAQDPDDLFGDINLNQLEDTKKKVCPGCANPVKDEDIECPKCGVNIGTGVLSDRQRIKRERKGPPPEEFYRDVWSNAWKFFKKH</sequence>
<reference evidence="2 3" key="1">
    <citation type="submission" date="2019-08" db="EMBL/GenBank/DDBJ databases">
        <title>100 year-old enigma solved: identification of Planctomyces bekefii, the type genus and species of the phylum Planctomycetes.</title>
        <authorList>
            <person name="Svetlana D.N."/>
            <person name="Overmann J."/>
        </authorList>
    </citation>
    <scope>NUCLEOTIDE SEQUENCE [LARGE SCALE GENOMIC DNA]</scope>
    <source>
        <strain evidence="2">Phe10_nw2017</strain>
    </source>
</reference>
<evidence type="ECO:0000313" key="3">
    <source>
        <dbReference type="Proteomes" id="UP000321083"/>
    </source>
</evidence>